<sequence>MTSPTPDKPGTVPVPNPGFIHEEKEAQDHTSTEPAQNATSKDLPPQAVPQINITIDMLQTLIQGLRTTRLSHAIINKHHNTKVPDPKRFASKSIKKFEE</sequence>
<evidence type="ECO:0000256" key="1">
    <source>
        <dbReference type="SAM" id="MobiDB-lite"/>
    </source>
</evidence>
<evidence type="ECO:0000313" key="3">
    <source>
        <dbReference type="Proteomes" id="UP000509510"/>
    </source>
</evidence>
<name>A0A7H8QNQ7_TALRU</name>
<evidence type="ECO:0000313" key="2">
    <source>
        <dbReference type="EMBL" id="QKX55489.1"/>
    </source>
</evidence>
<protein>
    <submittedName>
        <fullName evidence="2">Uncharacterized protein</fullName>
    </submittedName>
</protein>
<keyword evidence="3" id="KW-1185">Reference proteome</keyword>
<feature type="region of interest" description="Disordered" evidence="1">
    <location>
        <begin position="1"/>
        <end position="46"/>
    </location>
</feature>
<gene>
    <name evidence="2" type="ORF">TRUGW13939_02582</name>
</gene>
<dbReference type="GeneID" id="55990090"/>
<dbReference type="EMBL" id="CP055899">
    <property type="protein sequence ID" value="QKX55489.1"/>
    <property type="molecule type" value="Genomic_DNA"/>
</dbReference>
<dbReference type="RefSeq" id="XP_035341668.1">
    <property type="nucleotide sequence ID" value="XM_035485775.1"/>
</dbReference>
<feature type="compositionally biased region" description="Basic and acidic residues" evidence="1">
    <location>
        <begin position="20"/>
        <end position="31"/>
    </location>
</feature>
<dbReference type="AlphaFoldDB" id="A0A7H8QNQ7"/>
<dbReference type="Proteomes" id="UP000509510">
    <property type="component" value="Chromosome II"/>
</dbReference>
<organism evidence="2 3">
    <name type="scientific">Talaromyces rugulosus</name>
    <name type="common">Penicillium rugulosum</name>
    <dbReference type="NCBI Taxonomy" id="121627"/>
    <lineage>
        <taxon>Eukaryota</taxon>
        <taxon>Fungi</taxon>
        <taxon>Dikarya</taxon>
        <taxon>Ascomycota</taxon>
        <taxon>Pezizomycotina</taxon>
        <taxon>Eurotiomycetes</taxon>
        <taxon>Eurotiomycetidae</taxon>
        <taxon>Eurotiales</taxon>
        <taxon>Trichocomaceae</taxon>
        <taxon>Talaromyces</taxon>
        <taxon>Talaromyces sect. Islandici</taxon>
    </lineage>
</organism>
<feature type="compositionally biased region" description="Basic residues" evidence="1">
    <location>
        <begin position="89"/>
        <end position="99"/>
    </location>
</feature>
<reference evidence="3" key="1">
    <citation type="submission" date="2020-06" db="EMBL/GenBank/DDBJ databases">
        <title>A chromosome-scale genome assembly of Talaromyces rugulosus W13939.</title>
        <authorList>
            <person name="Wang B."/>
            <person name="Guo L."/>
            <person name="Ye K."/>
            <person name="Wang L."/>
        </authorList>
    </citation>
    <scope>NUCLEOTIDE SEQUENCE [LARGE SCALE GENOMIC DNA]</scope>
    <source>
        <strain evidence="3">W13939</strain>
    </source>
</reference>
<proteinExistence type="predicted"/>
<feature type="region of interest" description="Disordered" evidence="1">
    <location>
        <begin position="75"/>
        <end position="99"/>
    </location>
</feature>
<accession>A0A7H8QNQ7</accession>
<dbReference type="KEGG" id="trg:TRUGW13939_02582"/>